<keyword evidence="1 4" id="KW-0479">Metal-binding</keyword>
<dbReference type="CDD" id="cd08368">
    <property type="entry name" value="LIM"/>
    <property type="match status" value="1"/>
</dbReference>
<keyword evidence="3 4" id="KW-0440">LIM domain</keyword>
<feature type="compositionally biased region" description="Polar residues" evidence="6">
    <location>
        <begin position="912"/>
        <end position="931"/>
    </location>
</feature>
<keyword evidence="10" id="KW-1185">Reference proteome</keyword>
<keyword evidence="5" id="KW-0175">Coiled coil</keyword>
<dbReference type="GO" id="GO:0046872">
    <property type="term" value="F:metal ion binding"/>
    <property type="evidence" value="ECO:0007669"/>
    <property type="project" value="UniProtKB-KW"/>
</dbReference>
<dbReference type="SUPFAM" id="SSF47576">
    <property type="entry name" value="Calponin-homology domain, CH-domain"/>
    <property type="match status" value="1"/>
</dbReference>
<reference evidence="9" key="3">
    <citation type="submission" date="2025-09" db="UniProtKB">
        <authorList>
            <consortium name="Ensembl"/>
        </authorList>
    </citation>
    <scope>IDENTIFICATION</scope>
</reference>
<dbReference type="GO" id="GO:0001725">
    <property type="term" value="C:stress fiber"/>
    <property type="evidence" value="ECO:0007669"/>
    <property type="project" value="TreeGrafter"/>
</dbReference>
<organism evidence="9 10">
    <name type="scientific">Rhinopithecus bieti</name>
    <name type="common">Black snub-nosed monkey</name>
    <name type="synonym">Pygathrix bieti</name>
    <dbReference type="NCBI Taxonomy" id="61621"/>
    <lineage>
        <taxon>Eukaryota</taxon>
        <taxon>Metazoa</taxon>
        <taxon>Chordata</taxon>
        <taxon>Craniata</taxon>
        <taxon>Vertebrata</taxon>
        <taxon>Euteleostomi</taxon>
        <taxon>Mammalia</taxon>
        <taxon>Eutheria</taxon>
        <taxon>Euarchontoglires</taxon>
        <taxon>Primates</taxon>
        <taxon>Haplorrhini</taxon>
        <taxon>Catarrhini</taxon>
        <taxon>Cercopithecidae</taxon>
        <taxon>Colobinae</taxon>
        <taxon>Rhinopithecus</taxon>
    </lineage>
</organism>
<feature type="coiled-coil region" evidence="5">
    <location>
        <begin position="310"/>
        <end position="395"/>
    </location>
</feature>
<evidence type="ECO:0000256" key="4">
    <source>
        <dbReference type="PROSITE-ProRule" id="PRU00125"/>
    </source>
</evidence>
<dbReference type="PANTHER" id="PTHR15551:SF3">
    <property type="entry name" value="LIM AND CALPONIN HOMOLOGY DOMAINS-CONTAINING PROTEIN 1"/>
    <property type="match status" value="1"/>
</dbReference>
<dbReference type="GO" id="GO:0032034">
    <property type="term" value="F:myosin II head/neck binding"/>
    <property type="evidence" value="ECO:0007669"/>
    <property type="project" value="TreeGrafter"/>
</dbReference>
<dbReference type="GO" id="GO:0051893">
    <property type="term" value="P:regulation of focal adhesion assembly"/>
    <property type="evidence" value="ECO:0007669"/>
    <property type="project" value="TreeGrafter"/>
</dbReference>
<dbReference type="PANTHER" id="PTHR15551">
    <property type="entry name" value="LIM DOMAIN ONLY 7"/>
    <property type="match status" value="1"/>
</dbReference>
<dbReference type="PROSITE" id="PS50023">
    <property type="entry name" value="LIM_DOMAIN_2"/>
    <property type="match status" value="1"/>
</dbReference>
<feature type="domain" description="Calponin-homology (CH)" evidence="7">
    <location>
        <begin position="1"/>
        <end position="93"/>
    </location>
</feature>
<dbReference type="InterPro" id="IPR003096">
    <property type="entry name" value="SM22_calponin"/>
</dbReference>
<evidence type="ECO:0000256" key="1">
    <source>
        <dbReference type="ARBA" id="ARBA00022723"/>
    </source>
</evidence>
<dbReference type="InterPro" id="IPR031865">
    <property type="entry name" value="DUF4757"/>
</dbReference>
<dbReference type="PROSITE" id="PS00478">
    <property type="entry name" value="LIM_DOMAIN_1"/>
    <property type="match status" value="1"/>
</dbReference>
<feature type="region of interest" description="Disordered" evidence="6">
    <location>
        <begin position="872"/>
        <end position="941"/>
    </location>
</feature>
<dbReference type="Proteomes" id="UP000233180">
    <property type="component" value="Unassembled WGS sequence"/>
</dbReference>
<dbReference type="PROSITE" id="PS50021">
    <property type="entry name" value="CH"/>
    <property type="match status" value="1"/>
</dbReference>
<evidence type="ECO:0000256" key="2">
    <source>
        <dbReference type="ARBA" id="ARBA00022833"/>
    </source>
</evidence>
<evidence type="ECO:0000256" key="3">
    <source>
        <dbReference type="ARBA" id="ARBA00023038"/>
    </source>
</evidence>
<evidence type="ECO:0000259" key="8">
    <source>
        <dbReference type="PROSITE" id="PS50023"/>
    </source>
</evidence>
<sequence length="1037" mass="117334">QVTGRSFGDKDFRTGLENGILLCELLNAIKPGLVKKINRLPTPIAGLDNIILFLRGCKELGLKESQLFDPSDLQDTSNRVTVKSLDYSRKLKNVLVTIYWLGKAANSCTSYSGTTLNLKEFEGLLTQMRKETDDIESPKRSIRDSGYIDCWDSERSDSLSPPRHGRDDSFDSLDSFGSRSRQTPSPDVVLRGSSDGRGSDSESDLPHRKLPDVKKDDMSARRTSHGEPKSVVPFNQYLPNKSNQTAYVPAPLRKKKAEREEYRKSWSTATSPLGGERPFRSTSMFDMRCEEEATVQPHSRARQEQLQLINNQLREEDDKWQDDLARWKSRRRSVSQDLIKKEEERKKMEKLLAGEDGKSERRKSIKTYREIVQEKERRERELHEAYKNARSQEEAEGILQQYIERFTISEAVLERLEMPKILERSHSTEPNLSSFLNDPNPMKYLRQQSLPPPKFTATVETTITRASVLDTSMSAGSGSPSKTVTPKAVPMLTPKPYSQPKNSQEILKTFKVDGKVSVNGETVRREEEKERECPTVAPAHSLTKSQMFEGVARVHGSPLELKQDNSSIEINIKKPNSVPQELTATTEKTEPNSQEDENDGGKPRKGNIELASSEPQHFTTTVTRCSPTVAFVEFPSSPQLKNDVPEEKDQKKPENEMSGKVELVLSQKVVKPKSPEPEATLTFPFLDKMPETNQLHLPNLNSQESPGTASVPLRVQNSWRRSQFFSQSVDSPSSEKSPVTTPFKFWAWDPEEERRRQEKWQQEQERLLQERYQKEQDKLKEEWEKAQKEVEEEERRYYEEERKIIEDTVVPFTVSSSSADQLSTSSSVTEGNGTMNKIDLGNCQDEKQDRRWKKSFQGDDSDLLLKTRESDRLEEKGSLTQGALAHSGNPVSKGVHEDHQLDTEAGAPHCGTNPQLAQDPSQNQQVSNPMHSSEDVKPKTLPLDKSINHQIESPSERRKSISGKKLCSSCGLPLGKGAAMIIETLNLYFHIQCFRCGICKGQLGDAVSGTDVRIRNGLLNCNDCYMRSRSAGQPTTL</sequence>
<dbReference type="GO" id="GO:0080090">
    <property type="term" value="P:regulation of primary metabolic process"/>
    <property type="evidence" value="ECO:0007669"/>
    <property type="project" value="UniProtKB-ARBA"/>
</dbReference>
<protein>
    <submittedName>
        <fullName evidence="9">LIM and calponin homology domains 1</fullName>
    </submittedName>
</protein>
<gene>
    <name evidence="9" type="primary">LIMCH1</name>
</gene>
<dbReference type="Pfam" id="PF00307">
    <property type="entry name" value="CH"/>
    <property type="match status" value="1"/>
</dbReference>
<feature type="compositionally biased region" description="Low complexity" evidence="6">
    <location>
        <begin position="815"/>
        <end position="827"/>
    </location>
</feature>
<feature type="region of interest" description="Disordered" evidence="6">
    <location>
        <begin position="815"/>
        <end position="854"/>
    </location>
</feature>
<reference evidence="9" key="2">
    <citation type="submission" date="2025-08" db="UniProtKB">
        <authorList>
            <consortium name="Ensembl"/>
        </authorList>
    </citation>
    <scope>IDENTIFICATION</scope>
</reference>
<feature type="region of interest" description="Disordered" evidence="6">
    <location>
        <begin position="153"/>
        <end position="280"/>
    </location>
</feature>
<dbReference type="SMART" id="SM00132">
    <property type="entry name" value="LIM"/>
    <property type="match status" value="1"/>
</dbReference>
<feature type="compositionally biased region" description="Polar residues" evidence="6">
    <location>
        <begin position="613"/>
        <end position="626"/>
    </location>
</feature>
<dbReference type="PRINTS" id="PR00888">
    <property type="entry name" value="SM22CALPONIN"/>
</dbReference>
<dbReference type="Ensembl" id="ENSRBIT00000045725.1">
    <property type="protein sequence ID" value="ENSRBIP00000021839.1"/>
    <property type="gene ID" value="ENSRBIG00000034789.1"/>
</dbReference>
<dbReference type="GO" id="GO:0010604">
    <property type="term" value="P:positive regulation of macromolecule metabolic process"/>
    <property type="evidence" value="ECO:0007669"/>
    <property type="project" value="UniProtKB-ARBA"/>
</dbReference>
<dbReference type="Gene3D" id="1.10.418.10">
    <property type="entry name" value="Calponin-like domain"/>
    <property type="match status" value="1"/>
</dbReference>
<dbReference type="InterPro" id="IPR036872">
    <property type="entry name" value="CH_dom_sf"/>
</dbReference>
<evidence type="ECO:0000259" key="7">
    <source>
        <dbReference type="PROSITE" id="PS50021"/>
    </source>
</evidence>
<accession>A0A2K6LE78</accession>
<feature type="region of interest" description="Disordered" evidence="6">
    <location>
        <begin position="570"/>
        <end position="660"/>
    </location>
</feature>
<evidence type="ECO:0000313" key="10">
    <source>
        <dbReference type="Proteomes" id="UP000233180"/>
    </source>
</evidence>
<dbReference type="AlphaFoldDB" id="A0A2K6LE78"/>
<evidence type="ECO:0000313" key="9">
    <source>
        <dbReference type="Ensembl" id="ENSRBIP00000021839.1"/>
    </source>
</evidence>
<proteinExistence type="predicted"/>
<evidence type="ECO:0000256" key="6">
    <source>
        <dbReference type="SAM" id="MobiDB-lite"/>
    </source>
</evidence>
<reference evidence="9 10" key="1">
    <citation type="submission" date="2016-06" db="EMBL/GenBank/DDBJ databases">
        <title>Genome of Rhinopithecus bieti.</title>
        <authorList>
            <person name="Wu"/>
            <person name="C.-I. and Zhang"/>
            <person name="Y."/>
        </authorList>
    </citation>
    <scope>NUCLEOTIDE SEQUENCE</scope>
</reference>
<feature type="compositionally biased region" description="Basic and acidic residues" evidence="6">
    <location>
        <begin position="643"/>
        <end position="659"/>
    </location>
</feature>
<feature type="coiled-coil region" evidence="5">
    <location>
        <begin position="762"/>
        <end position="803"/>
    </location>
</feature>
<dbReference type="Pfam" id="PF15949">
    <property type="entry name" value="DUF4757"/>
    <property type="match status" value="1"/>
</dbReference>
<feature type="compositionally biased region" description="Low complexity" evidence="6">
    <location>
        <begin position="172"/>
        <end position="181"/>
    </location>
</feature>
<dbReference type="GO" id="GO:0051496">
    <property type="term" value="P:positive regulation of stress fiber assembly"/>
    <property type="evidence" value="ECO:0007669"/>
    <property type="project" value="TreeGrafter"/>
</dbReference>
<dbReference type="InterPro" id="IPR001715">
    <property type="entry name" value="CH_dom"/>
</dbReference>
<feature type="compositionally biased region" description="Polar residues" evidence="6">
    <location>
        <begin position="577"/>
        <end position="586"/>
    </location>
</feature>
<dbReference type="FunFam" id="2.10.110.10:FF:000041">
    <property type="entry name" value="LIM and calponin homology domains 1"/>
    <property type="match status" value="1"/>
</dbReference>
<dbReference type="InterPro" id="IPR001781">
    <property type="entry name" value="Znf_LIM"/>
</dbReference>
<dbReference type="FunFam" id="1.10.418.10:FF:000038">
    <property type="entry name" value="LIM and calponin homology domains-containing protein 1"/>
    <property type="match status" value="1"/>
</dbReference>
<dbReference type="Pfam" id="PF00412">
    <property type="entry name" value="LIM"/>
    <property type="match status" value="1"/>
</dbReference>
<name>A0A2K6LE78_RHIBE</name>
<dbReference type="SMART" id="SM00033">
    <property type="entry name" value="CH"/>
    <property type="match status" value="1"/>
</dbReference>
<dbReference type="Gene3D" id="2.10.110.10">
    <property type="entry name" value="Cysteine Rich Protein"/>
    <property type="match status" value="1"/>
</dbReference>
<dbReference type="GeneTree" id="ENSGT00950000183159"/>
<feature type="compositionally biased region" description="Basic and acidic residues" evidence="6">
    <location>
        <begin position="197"/>
        <end position="228"/>
    </location>
</feature>
<keyword evidence="2 4" id="KW-0862">Zinc</keyword>
<feature type="domain" description="LIM zinc-binding" evidence="8">
    <location>
        <begin position="965"/>
        <end position="1031"/>
    </location>
</feature>
<evidence type="ECO:0000256" key="5">
    <source>
        <dbReference type="SAM" id="Coils"/>
    </source>
</evidence>
<feature type="compositionally biased region" description="Polar residues" evidence="6">
    <location>
        <begin position="237"/>
        <end position="246"/>
    </location>
</feature>